<evidence type="ECO:0000256" key="3">
    <source>
        <dbReference type="ARBA" id="ARBA00022982"/>
    </source>
</evidence>
<evidence type="ECO:0000313" key="8">
    <source>
        <dbReference type="Proteomes" id="UP000608850"/>
    </source>
</evidence>
<dbReference type="AlphaFoldDB" id="A0A830GDK5"/>
<protein>
    <recommendedName>
        <fullName evidence="6">Blue (type 1) copper domain-containing protein</fullName>
    </recommendedName>
</protein>
<gene>
    <name evidence="7" type="ORF">GCM10009021_27880</name>
</gene>
<dbReference type="InterPro" id="IPR000923">
    <property type="entry name" value="BlueCu_1"/>
</dbReference>
<sequence length="74" mass="8296">MSIDTKTNELLTSRTGLTRQCQVQDKPSGATWESESDVKNEGYTYSYTFETAGTYKYYCEPHLSLGMKGVTVVV</sequence>
<evidence type="ECO:0000256" key="4">
    <source>
        <dbReference type="ARBA" id="ARBA00023008"/>
    </source>
</evidence>
<accession>A0A830GDK5</accession>
<dbReference type="GO" id="GO:0005507">
    <property type="term" value="F:copper ion binding"/>
    <property type="evidence" value="ECO:0007669"/>
    <property type="project" value="InterPro"/>
</dbReference>
<evidence type="ECO:0000313" key="7">
    <source>
        <dbReference type="EMBL" id="GGN24498.1"/>
    </source>
</evidence>
<dbReference type="PROSITE" id="PS00196">
    <property type="entry name" value="COPPER_BLUE"/>
    <property type="match status" value="1"/>
</dbReference>
<feature type="domain" description="Blue (type 1) copper" evidence="6">
    <location>
        <begin position="34"/>
        <end position="73"/>
    </location>
</feature>
<dbReference type="RefSeq" id="WP_229772895.1">
    <property type="nucleotide sequence ID" value="NZ_BMOQ01000008.1"/>
</dbReference>
<feature type="compositionally biased region" description="Polar residues" evidence="5">
    <location>
        <begin position="16"/>
        <end position="25"/>
    </location>
</feature>
<comment type="caution">
    <text evidence="7">The sequence shown here is derived from an EMBL/GenBank/DDBJ whole genome shotgun (WGS) entry which is preliminary data.</text>
</comment>
<feature type="region of interest" description="Disordered" evidence="5">
    <location>
        <begin position="16"/>
        <end position="35"/>
    </location>
</feature>
<organism evidence="7 8">
    <name type="scientific">Halarchaeum nitratireducens</name>
    <dbReference type="NCBI Taxonomy" id="489913"/>
    <lineage>
        <taxon>Archaea</taxon>
        <taxon>Methanobacteriati</taxon>
        <taxon>Methanobacteriota</taxon>
        <taxon>Stenosarchaea group</taxon>
        <taxon>Halobacteria</taxon>
        <taxon>Halobacteriales</taxon>
        <taxon>Halobacteriaceae</taxon>
    </lineage>
</organism>
<keyword evidence="4" id="KW-0186">Copper</keyword>
<dbReference type="SUPFAM" id="SSF49503">
    <property type="entry name" value="Cupredoxins"/>
    <property type="match status" value="1"/>
</dbReference>
<proteinExistence type="predicted"/>
<dbReference type="EMBL" id="BMOQ01000008">
    <property type="protein sequence ID" value="GGN24498.1"/>
    <property type="molecule type" value="Genomic_DNA"/>
</dbReference>
<evidence type="ECO:0000256" key="5">
    <source>
        <dbReference type="SAM" id="MobiDB-lite"/>
    </source>
</evidence>
<keyword evidence="2" id="KW-0479">Metal-binding</keyword>
<evidence type="ECO:0000259" key="6">
    <source>
        <dbReference type="Pfam" id="PF00127"/>
    </source>
</evidence>
<evidence type="ECO:0000256" key="1">
    <source>
        <dbReference type="ARBA" id="ARBA00022448"/>
    </source>
</evidence>
<dbReference type="Proteomes" id="UP000608850">
    <property type="component" value="Unassembled WGS sequence"/>
</dbReference>
<dbReference type="GO" id="GO:0009055">
    <property type="term" value="F:electron transfer activity"/>
    <property type="evidence" value="ECO:0007669"/>
    <property type="project" value="InterPro"/>
</dbReference>
<dbReference type="InterPro" id="IPR028871">
    <property type="entry name" value="BlueCu_1_BS"/>
</dbReference>
<reference evidence="7 8" key="1">
    <citation type="journal article" date="2019" name="Int. J. Syst. Evol. Microbiol.">
        <title>The Global Catalogue of Microorganisms (GCM) 10K type strain sequencing project: providing services to taxonomists for standard genome sequencing and annotation.</title>
        <authorList>
            <consortium name="The Broad Institute Genomics Platform"/>
            <consortium name="The Broad Institute Genome Sequencing Center for Infectious Disease"/>
            <person name="Wu L."/>
            <person name="Ma J."/>
        </authorList>
    </citation>
    <scope>NUCLEOTIDE SEQUENCE [LARGE SCALE GENOMIC DNA]</scope>
    <source>
        <strain evidence="7 8">JCM 16331</strain>
    </source>
</reference>
<dbReference type="InterPro" id="IPR008972">
    <property type="entry name" value="Cupredoxin"/>
</dbReference>
<keyword evidence="1" id="KW-0813">Transport</keyword>
<evidence type="ECO:0000256" key="2">
    <source>
        <dbReference type="ARBA" id="ARBA00022723"/>
    </source>
</evidence>
<dbReference type="Gene3D" id="2.60.40.420">
    <property type="entry name" value="Cupredoxins - blue copper proteins"/>
    <property type="match status" value="1"/>
</dbReference>
<dbReference type="Pfam" id="PF00127">
    <property type="entry name" value="Copper-bind"/>
    <property type="match status" value="1"/>
</dbReference>
<keyword evidence="3" id="KW-0249">Electron transport</keyword>
<keyword evidence="8" id="KW-1185">Reference proteome</keyword>
<name>A0A830GDK5_9EURY</name>